<keyword evidence="2" id="KW-0472">Membrane</keyword>
<evidence type="ECO:0000256" key="1">
    <source>
        <dbReference type="SAM" id="MobiDB-lite"/>
    </source>
</evidence>
<dbReference type="Proteomes" id="UP000310200">
    <property type="component" value="Unassembled WGS sequence"/>
</dbReference>
<accession>A0A4S2KFY3</accession>
<evidence type="ECO:0000256" key="2">
    <source>
        <dbReference type="SAM" id="Phobius"/>
    </source>
</evidence>
<evidence type="ECO:0000313" key="3">
    <source>
        <dbReference type="EMBL" id="TGZ48331.1"/>
    </source>
</evidence>
<dbReference type="EMBL" id="QBLH01002501">
    <property type="protein sequence ID" value="TGZ48331.1"/>
    <property type="molecule type" value="Genomic_DNA"/>
</dbReference>
<name>A0A4S2KFY3_9HYME</name>
<dbReference type="AlphaFoldDB" id="A0A4S2KFY3"/>
<organism evidence="3 4">
    <name type="scientific">Temnothorax longispinosus</name>
    <dbReference type="NCBI Taxonomy" id="300112"/>
    <lineage>
        <taxon>Eukaryota</taxon>
        <taxon>Metazoa</taxon>
        <taxon>Ecdysozoa</taxon>
        <taxon>Arthropoda</taxon>
        <taxon>Hexapoda</taxon>
        <taxon>Insecta</taxon>
        <taxon>Pterygota</taxon>
        <taxon>Neoptera</taxon>
        <taxon>Endopterygota</taxon>
        <taxon>Hymenoptera</taxon>
        <taxon>Apocrita</taxon>
        <taxon>Aculeata</taxon>
        <taxon>Formicoidea</taxon>
        <taxon>Formicidae</taxon>
        <taxon>Myrmicinae</taxon>
        <taxon>Temnothorax</taxon>
    </lineage>
</organism>
<comment type="caution">
    <text evidence="3">The sequence shown here is derived from an EMBL/GenBank/DDBJ whole genome shotgun (WGS) entry which is preliminary data.</text>
</comment>
<keyword evidence="2" id="KW-0812">Transmembrane</keyword>
<proteinExistence type="predicted"/>
<gene>
    <name evidence="3" type="ORF">DBV15_08656</name>
</gene>
<reference evidence="3 4" key="1">
    <citation type="journal article" date="2019" name="Philos. Trans. R. Soc. Lond., B, Biol. Sci.">
        <title>Ant behaviour and brain gene expression of defending hosts depend on the ecological success of the intruding social parasite.</title>
        <authorList>
            <person name="Kaur R."/>
            <person name="Stoldt M."/>
            <person name="Jongepier E."/>
            <person name="Feldmeyer B."/>
            <person name="Menzel F."/>
            <person name="Bornberg-Bauer E."/>
            <person name="Foitzik S."/>
        </authorList>
    </citation>
    <scope>NUCLEOTIDE SEQUENCE [LARGE SCALE GENOMIC DNA]</scope>
    <source>
        <tissue evidence="3">Whole body</tissue>
    </source>
</reference>
<keyword evidence="2" id="KW-1133">Transmembrane helix</keyword>
<feature type="transmembrane region" description="Helical" evidence="2">
    <location>
        <begin position="54"/>
        <end position="79"/>
    </location>
</feature>
<dbReference type="STRING" id="300112.A0A4S2KFY3"/>
<feature type="region of interest" description="Disordered" evidence="1">
    <location>
        <begin position="200"/>
        <end position="222"/>
    </location>
</feature>
<sequence>MVVIPRAQIVAAMALRASQWTGLSSYKKIIDQVYSLRHLHQYRPYRHAQILDSMFTHVTFLLLFLNVMLLSVMGIQLINNWNTLKRYSSRWYAFSIKSRILISVLLYRSLIPCTLTAGKMFVMSMTMCSSSAFCSLGTFFSPFALSLASLKLSLDSSEQVSLLLWDGCAMVTRGVTLTTVFASGDIDVLFSAERGWSRSGLSARRSSGEPGSADFGRPYPFF</sequence>
<keyword evidence="4" id="KW-1185">Reference proteome</keyword>
<feature type="transmembrane region" description="Helical" evidence="2">
    <location>
        <begin position="100"/>
        <end position="118"/>
    </location>
</feature>
<protein>
    <submittedName>
        <fullName evidence="3">Uncharacterized protein</fullName>
    </submittedName>
</protein>
<evidence type="ECO:0000313" key="4">
    <source>
        <dbReference type="Proteomes" id="UP000310200"/>
    </source>
</evidence>